<protein>
    <submittedName>
        <fullName evidence="2">Uncharacterized protein</fullName>
    </submittedName>
</protein>
<accession>A0ABZ1AXJ0</accession>
<name>A0ABZ1AXJ0_9ACTN</name>
<proteinExistence type="predicted"/>
<evidence type="ECO:0000313" key="2">
    <source>
        <dbReference type="EMBL" id="WRL63281.1"/>
    </source>
</evidence>
<dbReference type="RefSeq" id="WP_324274617.1">
    <property type="nucleotide sequence ID" value="NZ_CP141261.1"/>
</dbReference>
<keyword evidence="3" id="KW-1185">Reference proteome</keyword>
<evidence type="ECO:0000313" key="3">
    <source>
        <dbReference type="Proteomes" id="UP001324287"/>
    </source>
</evidence>
<dbReference type="EMBL" id="CP141261">
    <property type="protein sequence ID" value="WRL63281.1"/>
    <property type="molecule type" value="Genomic_DNA"/>
</dbReference>
<feature type="region of interest" description="Disordered" evidence="1">
    <location>
        <begin position="259"/>
        <end position="292"/>
    </location>
</feature>
<gene>
    <name evidence="2" type="ORF">U6N30_26520</name>
</gene>
<sequence>MPRFRIVEVHPMSGWWGAAWVEDDPDGDAFAKVSRGICDAYSSALAVAGPQHTVSSLRIFIDTKARLVPAGSDARQTVVLSPSFTDRVSEGFEQAAVHVGAGFASLELDEQRRIVLDAVHAATRGMAQCRGLEMAAFEHARTAVLEAGSVFTWTSDWKSSPGRRWRARCSFRSTADGFGRLIVEVSTPDGSVSGTSSVQIAWTTMESYQRAAKTLRWTGADRLHVVPSIDFLGYDTGVFAVDVDQPSAGGLQLRWVQTPEVPSPPQRRSGAPAPQTENVARGDRRPSKAGEPLPAVALLLPDAATREIRAIGGGPTDYVPHEYWKTLHALFQQLNNTDWQDWWAAADLPTLEVSWFAAVEKERLLVRRSRNKVTARIERTGKSLRSTDHAQAARDDFAGLMTAVQRRMGLSTPPVLR</sequence>
<reference evidence="2 3" key="1">
    <citation type="submission" date="2023-12" db="EMBL/GenBank/DDBJ databases">
        <title>Blastococcus brunescens sp. nov., an actonobacterium isolated from sandstone collected in sahara desert.</title>
        <authorList>
            <person name="Gtari M."/>
            <person name="Ghodhbane F."/>
        </authorList>
    </citation>
    <scope>NUCLEOTIDE SEQUENCE [LARGE SCALE GENOMIC DNA]</scope>
    <source>
        <strain evidence="2 3">BMG 8361</strain>
    </source>
</reference>
<dbReference type="Proteomes" id="UP001324287">
    <property type="component" value="Chromosome"/>
</dbReference>
<evidence type="ECO:0000256" key="1">
    <source>
        <dbReference type="SAM" id="MobiDB-lite"/>
    </source>
</evidence>
<organism evidence="2 3">
    <name type="scientific">Blastococcus brunescens</name>
    <dbReference type="NCBI Taxonomy" id="1564165"/>
    <lineage>
        <taxon>Bacteria</taxon>
        <taxon>Bacillati</taxon>
        <taxon>Actinomycetota</taxon>
        <taxon>Actinomycetes</taxon>
        <taxon>Geodermatophilales</taxon>
        <taxon>Geodermatophilaceae</taxon>
        <taxon>Blastococcus</taxon>
    </lineage>
</organism>